<evidence type="ECO:0000256" key="1">
    <source>
        <dbReference type="ARBA" id="ARBA00022679"/>
    </source>
</evidence>
<dbReference type="PANTHER" id="PTHR43877:SF1">
    <property type="entry name" value="ACETYLTRANSFERASE"/>
    <property type="match status" value="1"/>
</dbReference>
<organism evidence="4 5">
    <name type="scientific">Georgenia thermotolerans</name>
    <dbReference type="NCBI Taxonomy" id="527326"/>
    <lineage>
        <taxon>Bacteria</taxon>
        <taxon>Bacillati</taxon>
        <taxon>Actinomycetota</taxon>
        <taxon>Actinomycetes</taxon>
        <taxon>Micrococcales</taxon>
        <taxon>Bogoriellaceae</taxon>
        <taxon>Georgenia</taxon>
    </lineage>
</organism>
<dbReference type="InterPro" id="IPR050832">
    <property type="entry name" value="Bact_Acetyltransf"/>
</dbReference>
<dbReference type="InterPro" id="IPR000182">
    <property type="entry name" value="GNAT_dom"/>
</dbReference>
<proteinExistence type="predicted"/>
<dbReference type="PROSITE" id="PS51186">
    <property type="entry name" value="GNAT"/>
    <property type="match status" value="1"/>
</dbReference>
<dbReference type="SUPFAM" id="SSF55729">
    <property type="entry name" value="Acyl-CoA N-acyltransferases (Nat)"/>
    <property type="match status" value="1"/>
</dbReference>
<evidence type="ECO:0000313" key="4">
    <source>
        <dbReference type="EMBL" id="KAE8765107.1"/>
    </source>
</evidence>
<keyword evidence="1 4" id="KW-0808">Transferase</keyword>
<accession>A0A7J5US43</accession>
<evidence type="ECO:0000313" key="5">
    <source>
        <dbReference type="Proteomes" id="UP000451860"/>
    </source>
</evidence>
<dbReference type="InterPro" id="IPR016181">
    <property type="entry name" value="Acyl_CoA_acyltransferase"/>
</dbReference>
<feature type="domain" description="N-acetyltransferase" evidence="3">
    <location>
        <begin position="11"/>
        <end position="157"/>
    </location>
</feature>
<dbReference type="OrthoDB" id="9790865at2"/>
<dbReference type="AlphaFoldDB" id="A0A7J5US43"/>
<dbReference type="CDD" id="cd04301">
    <property type="entry name" value="NAT_SF"/>
    <property type="match status" value="1"/>
</dbReference>
<dbReference type="Proteomes" id="UP000451860">
    <property type="component" value="Unassembled WGS sequence"/>
</dbReference>
<dbReference type="PANTHER" id="PTHR43877">
    <property type="entry name" value="AMINOALKYLPHOSPHONATE N-ACETYLTRANSFERASE-RELATED-RELATED"/>
    <property type="match status" value="1"/>
</dbReference>
<comment type="caution">
    <text evidence="4">The sequence shown here is derived from an EMBL/GenBank/DDBJ whole genome shotgun (WGS) entry which is preliminary data.</text>
</comment>
<evidence type="ECO:0000256" key="2">
    <source>
        <dbReference type="ARBA" id="ARBA00023315"/>
    </source>
</evidence>
<dbReference type="EMBL" id="WHJE01000016">
    <property type="protein sequence ID" value="KAE8765107.1"/>
    <property type="molecule type" value="Genomic_DNA"/>
</dbReference>
<name>A0A7J5US43_9MICO</name>
<dbReference type="GO" id="GO:0016747">
    <property type="term" value="F:acyltransferase activity, transferring groups other than amino-acyl groups"/>
    <property type="evidence" value="ECO:0007669"/>
    <property type="project" value="InterPro"/>
</dbReference>
<sequence>MLRPATAADRTLLREATWVNVNHVADRLSHEDVDRNPQFAHYFDTFPADGDFGYVAEDGGRPVGVAWARCFAVADPGYGFWRADVPELSICVFGDRRGAGIGSALMGAVVAHARREGLPGLSLSVEDGNRARNLYLRHGFVPVGRDGNADTMVLTLG</sequence>
<dbReference type="Pfam" id="PF00583">
    <property type="entry name" value="Acetyltransf_1"/>
    <property type="match status" value="1"/>
</dbReference>
<dbReference type="RefSeq" id="WP_152203420.1">
    <property type="nucleotide sequence ID" value="NZ_VUKF01000027.1"/>
</dbReference>
<protein>
    <submittedName>
        <fullName evidence="4">GNAT family N-acetyltransferase</fullName>
    </submittedName>
</protein>
<keyword evidence="5" id="KW-1185">Reference proteome</keyword>
<gene>
    <name evidence="4" type="ORF">GB883_05715</name>
</gene>
<reference evidence="4 5" key="1">
    <citation type="submission" date="2019-10" db="EMBL/GenBank/DDBJ databases">
        <title>Georgenia wutianyii sp. nov. and Georgenia yuyongxinii sp. nov. isolated from plateau pika (Ochotona curzoniae) in the Qinghai-Tibet plateau of China.</title>
        <authorList>
            <person name="Tian Z."/>
        </authorList>
    </citation>
    <scope>NUCLEOTIDE SEQUENCE [LARGE SCALE GENOMIC DNA]</scope>
    <source>
        <strain evidence="4 5">DSM 21501</strain>
    </source>
</reference>
<keyword evidence="2" id="KW-0012">Acyltransferase</keyword>
<dbReference type="Gene3D" id="3.40.630.30">
    <property type="match status" value="1"/>
</dbReference>
<evidence type="ECO:0000259" key="3">
    <source>
        <dbReference type="PROSITE" id="PS51186"/>
    </source>
</evidence>